<keyword evidence="1" id="KW-0843">Virulence</keyword>
<evidence type="ECO:0000256" key="1">
    <source>
        <dbReference type="ARBA" id="ARBA00023026"/>
    </source>
</evidence>
<keyword evidence="2" id="KW-0175">Coiled coil</keyword>
<dbReference type="InterPro" id="IPR046839">
    <property type="entry name" value="ABC_toxin_N"/>
</dbReference>
<feature type="domain" description="ABC toxin N-terminal" evidence="5">
    <location>
        <begin position="955"/>
        <end position="1081"/>
    </location>
</feature>
<dbReference type="InterPro" id="IPR018003">
    <property type="entry name" value="Insecticidal_toxin/plasmid_vir"/>
</dbReference>
<evidence type="ECO:0000313" key="6">
    <source>
        <dbReference type="EMBL" id="MEA5670233.1"/>
    </source>
</evidence>
<reference evidence="6 7" key="1">
    <citation type="submission" date="2023-12" db="EMBL/GenBank/DDBJ databases">
        <title>Pseudomonas machongensis sp. nov., isolated from wilted pepper plants (Capsicum annuum).</title>
        <authorList>
            <person name="Qiu M."/>
            <person name="Li Y."/>
            <person name="Liu Q."/>
            <person name="Zhang X."/>
            <person name="Huang Y."/>
            <person name="Guo R."/>
            <person name="Hu M."/>
            <person name="Zhou J."/>
            <person name="Zhou X."/>
        </authorList>
    </citation>
    <scope>NUCLEOTIDE SEQUENCE [LARGE SCALE GENOMIC DNA]</scope>
    <source>
        <strain evidence="6 7">MH2</strain>
    </source>
</reference>
<comment type="caution">
    <text evidence="6">The sequence shown here is derived from an EMBL/GenBank/DDBJ whole genome shotgun (WGS) entry which is preliminary data.</text>
</comment>
<feature type="domain" description="Neuraminidase-like" evidence="4">
    <location>
        <begin position="1111"/>
        <end position="1243"/>
    </location>
</feature>
<dbReference type="InterPro" id="IPR041079">
    <property type="entry name" value="Neuraminidase-like"/>
</dbReference>
<gene>
    <name evidence="6" type="ORF">VA602_02645</name>
</gene>
<evidence type="ECO:0000313" key="7">
    <source>
        <dbReference type="Proteomes" id="UP001302573"/>
    </source>
</evidence>
<dbReference type="Pfam" id="PF03538">
    <property type="entry name" value="VRP1"/>
    <property type="match status" value="1"/>
</dbReference>
<name>A0ABU5VA47_9PSED</name>
<feature type="coiled-coil region" evidence="2">
    <location>
        <begin position="1996"/>
        <end position="2030"/>
    </location>
</feature>
<dbReference type="Proteomes" id="UP001302573">
    <property type="component" value="Unassembled WGS sequence"/>
</dbReference>
<dbReference type="Pfam" id="PF18276">
    <property type="entry name" value="TcA_TcB_BD"/>
    <property type="match status" value="1"/>
</dbReference>
<dbReference type="InterPro" id="IPR040840">
    <property type="entry name" value="TcA_TcB_BD"/>
</dbReference>
<protein>
    <submittedName>
        <fullName evidence="6">Tc toxin subunit A</fullName>
    </submittedName>
</protein>
<evidence type="ECO:0000259" key="3">
    <source>
        <dbReference type="Pfam" id="PF18276"/>
    </source>
</evidence>
<keyword evidence="7" id="KW-1185">Reference proteome</keyword>
<evidence type="ECO:0000256" key="2">
    <source>
        <dbReference type="SAM" id="Coils"/>
    </source>
</evidence>
<dbReference type="EMBL" id="JAYFUI010000040">
    <property type="protein sequence ID" value="MEA5670233.1"/>
    <property type="molecule type" value="Genomic_DNA"/>
</dbReference>
<organism evidence="6 7">
    <name type="scientific">Pseudomonas machongensis</name>
    <dbReference type="NCBI Taxonomy" id="3110229"/>
    <lineage>
        <taxon>Bacteria</taxon>
        <taxon>Pseudomonadati</taxon>
        <taxon>Pseudomonadota</taxon>
        <taxon>Gammaproteobacteria</taxon>
        <taxon>Pseudomonadales</taxon>
        <taxon>Pseudomonadaceae</taxon>
        <taxon>Pseudomonas</taxon>
    </lineage>
</organism>
<dbReference type="Pfam" id="PF20220">
    <property type="entry name" value="ABC_toxin_N"/>
    <property type="match status" value="1"/>
</dbReference>
<evidence type="ECO:0000259" key="5">
    <source>
        <dbReference type="Pfam" id="PF20220"/>
    </source>
</evidence>
<dbReference type="Pfam" id="PF18413">
    <property type="entry name" value="Neuraminidase"/>
    <property type="match status" value="1"/>
</dbReference>
<accession>A0ABU5VA47</accession>
<dbReference type="RefSeq" id="WP_323452399.1">
    <property type="nucleotide sequence ID" value="NZ_JAYFUI010000040.1"/>
</dbReference>
<feature type="domain" description="Tc toxin complex TcA C-terminal TcB-binding" evidence="3">
    <location>
        <begin position="2013"/>
        <end position="2329"/>
    </location>
</feature>
<sequence length="2355" mass="263520">MSDQSNLACTYAHLFPEQLANPCDPAAPESNTGPIAYLHALYQKALSIEATSESEQRQTLAQRRPDLAQLVLDPERLEQPVNALALAISTLTHHAQARAGSTTDLPEVLADAGLHVNLPYHHAHEQIKTVLAHKKIPYFELLQQSLRCYPVFCEAQLRSKELRQAMRMASGFGPGVQQLLLDNDALNLKLRDWRKWYGLQNTTEQKAIASLKDVETFMGKTGLAFEQVLELLAIASIDDDAQAGHSTVRTSEAYQPTSATSLENFHSGAVFINARSKVRLTLKDTLSGAGIKATFNRLDGNCLPRMYQMIHLQRELDLPFAEVDLLLISILRAEGQKKDWDLSPTTLRALGVFRYLSEAYAISAEQFAALVCEVCPYTVGTQPALLDRVLDGPGSTALDTSSSLVLDDRPLDPNDGAEGQFEILPGLAKALGVDEQTTLDWLQLVKNAQPNLQLTLSLSLLSALYRLSRLHRMLKRSRQETDALLQLLANAGIDVQTQLSGTPLISDIETTGILDVLIALTNLDQWLRQQQILPSALLAALTIGQQTDGSWIEDHRAKAIRLHQVAIDAALKDASTRPGDSAPDPVEEPVRHTALVAQLLADTLGLQLNMPGFTLNHVEPLVNWVGKSHAELLQAADSLTATSPAQAGEASQSWLDLEKRCAVSVLFALSPGLIQCIADHPDRFALERNSQAVTLDVCYKLACLKGWVAVSTEQGRSEEDVLRFFKGLQPSTLATDRQQFARTMATLCAWTDDDVAAACPAYEELMEVEDTRPTFNDFLETLSTAELAAYERFKIDLVLLRVIIRVAGSWNYKDSEFGSLNGKLLRFLDQNPGPLLVTEKQYQDAYKPEKWLATWKSADKGGHEYHPLEFEVVGTAPGTVSRSVGIPGVPTNIRQIDYILRMKSLAQATGLACRSLLDLTELTEHSSYRQYEASSQLLLASTDETMRASVDAQSAESWRDALAGYLIGHGAKGAGNASVAFGNADDLCTYCLCDILVGPEVQTTLLDQAIGSLQHYLSRVHARLEPGYLDNAPSGEQQLAWQGQMGQYGTWKRNREQLNHPANLIHYTHRTNKSKAFQALEIELNQGKMDITLLHTAICNYLTKFERISNLQVVSGYLDGHDPKRNTYHLIARTNSTPLEYYWRTLDISLCDDKRRLSPLAWSEWQPISLSPAGEIVGAAQPDSRADLVRPVVIAGRRYVFWLERSANDLVNGNDASATLLGKRKLTVNYCFQQSDDTWSTPNEILCLDGFAKGEWKPETHAKNKEFEPGLIVTVNQEGERASDPWLTVLLYDSNAKEERVHDRDYYLVFRDLLLVEEKSLSNTDADSLSQVLINSFGREHSVVHPYDGEIILASLIEPYIGHSNYLRRYAKDMTPLPPPPPTPNKFPANYDEFTALSHPYVSGDLVWTPDNITDNDPAHLELKINKTNSNLTINFTSHLKPRSIDIKGHIYIKTISSPEAATRWELKDFTNGMSIPSTDVTHLKFFLWTPLVDDYFFYIREYKIHQSGVDKPWSISIAANTKQAQYLDLTAVKDDPPHLSSDKFRLNTLFGKNLVARASQGVERVLAWDTQSLPEPSLDESDTSLPTDFHGANALYLRELFLHVPAMIAMRLTEQQQFEEAEDWYLRYLFNPYRTKPDAEGRPAPWCTRPLAEVGTLSSTLSQDVDPITWVFLRSRYYQEAIYLSLLENWQMQGDHFYRQITLSSLNQAWLCYQQALQLLGPLTKADLTSRWRVTALETLSDDVFRRPTNPRVTGLQQLLRQRLSNLRHGLTIDGKALPPLTWNSESLEAFPGGQGGFNSQPAVFRRAQERLPHYRFRHLLPLATEAARQLADLGRHYLALMEGQFDKKLLVLRQAHNLKMADFAIRLQQKSINSLQKRKSGLQMSRSKLIARADWLDELINIGRSPEEEAATAFTWISNSTKLLSIPFELAGSAVDTGVPTIFGLAVGGQKPAAPMYATAAGLKIASDVSDMLAIELKTQADYNRRADNWAFEKREAEWDLSVINNNLEELELELSASNIELARCVQDRKNLWEAHASMTNSFNIVATYDWLTARQEQIYGSAYDAVRSLCQMTESAWRLEIGDYRRQGFFDAYAWHDKYKGMLAGESLLLGLQQMENEYLSNNERRLTIRKTFSLNHQLGQKQWDSLFEKGSNADSAPSLNFAFSAADFDKSYPGHYLRQLKHVSVTLVMKDRPDLSELCAVLTQVASNTLLEPNSTAATSMYPVIETATMQEKEAREKAALDPLLVLRNPGVNQQIALSETTTEDGLGYEPGTWVYELMFHDGRYLPFEGTGAISQWELKILGDKALLKDLSVITDIKLNMVYTAKAGDQAFTDAVQKLLKQAKDDTPSDT</sequence>
<evidence type="ECO:0000259" key="4">
    <source>
        <dbReference type="Pfam" id="PF18413"/>
    </source>
</evidence>
<proteinExistence type="predicted"/>